<dbReference type="STRING" id="53326.A0A016V5J9"/>
<accession>A0A016V5J9</accession>
<dbReference type="Gene3D" id="3.30.420.10">
    <property type="entry name" value="Ribonuclease H-like superfamily/Ribonuclease H"/>
    <property type="match status" value="1"/>
</dbReference>
<reference evidence="2" key="1">
    <citation type="journal article" date="2015" name="Nat. Genet.">
        <title>The genome and transcriptome of the zoonotic hookworm Ancylostoma ceylanicum identify infection-specific gene families.</title>
        <authorList>
            <person name="Schwarz E.M."/>
            <person name="Hu Y."/>
            <person name="Antoshechkin I."/>
            <person name="Miller M.M."/>
            <person name="Sternberg P.W."/>
            <person name="Aroian R.V."/>
        </authorList>
    </citation>
    <scope>NUCLEOTIDE SEQUENCE</scope>
    <source>
        <strain evidence="2">HY135</strain>
    </source>
</reference>
<keyword evidence="2" id="KW-1185">Reference proteome</keyword>
<comment type="caution">
    <text evidence="1">The sequence shown here is derived from an EMBL/GenBank/DDBJ whole genome shotgun (WGS) entry which is preliminary data.</text>
</comment>
<dbReference type="GO" id="GO:0003676">
    <property type="term" value="F:nucleic acid binding"/>
    <property type="evidence" value="ECO:0007669"/>
    <property type="project" value="InterPro"/>
</dbReference>
<proteinExistence type="predicted"/>
<gene>
    <name evidence="1" type="primary">Acey_s0017.g3262</name>
    <name evidence="1" type="ORF">Y032_0017g3262</name>
</gene>
<dbReference type="EMBL" id="JARK01001353">
    <property type="protein sequence ID" value="EYC22287.1"/>
    <property type="molecule type" value="Genomic_DNA"/>
</dbReference>
<dbReference type="InterPro" id="IPR036397">
    <property type="entry name" value="RNaseH_sf"/>
</dbReference>
<organism evidence="1 2">
    <name type="scientific">Ancylostoma ceylanicum</name>
    <dbReference type="NCBI Taxonomy" id="53326"/>
    <lineage>
        <taxon>Eukaryota</taxon>
        <taxon>Metazoa</taxon>
        <taxon>Ecdysozoa</taxon>
        <taxon>Nematoda</taxon>
        <taxon>Chromadorea</taxon>
        <taxon>Rhabditida</taxon>
        <taxon>Rhabditina</taxon>
        <taxon>Rhabditomorpha</taxon>
        <taxon>Strongyloidea</taxon>
        <taxon>Ancylostomatidae</taxon>
        <taxon>Ancylostomatinae</taxon>
        <taxon>Ancylostoma</taxon>
    </lineage>
</organism>
<name>A0A016V5J9_9BILA</name>
<dbReference type="OrthoDB" id="7951431at2759"/>
<sequence length="118" mass="13304">MSTTNWCLGCVPVFIPVSKWPANSPDLNFLDFLIWATLEQKACHENHTSVQNLRKYLEKAWNESCKDHVRAAVDPKRLKAVISAKGGYIERPLGIGLFRCSPSSFITQAYANMDFAID</sequence>
<evidence type="ECO:0000313" key="1">
    <source>
        <dbReference type="EMBL" id="EYC22287.1"/>
    </source>
</evidence>
<dbReference type="AlphaFoldDB" id="A0A016V5J9"/>
<evidence type="ECO:0000313" key="2">
    <source>
        <dbReference type="Proteomes" id="UP000024635"/>
    </source>
</evidence>
<protein>
    <submittedName>
        <fullName evidence="1">Uncharacterized protein</fullName>
    </submittedName>
</protein>
<dbReference type="Proteomes" id="UP000024635">
    <property type="component" value="Unassembled WGS sequence"/>
</dbReference>